<sequence>MGVELPSDTPDDVVAAAAGGPRIPQFDPTVGIPVVPPAGDAPHRLVVIGDSLSQGFQSGAVFNTELSYPSIIAHQLGWLDRFRFPRYGGPGGLPLNIELLLRTLEERFGPRLDLWEVPLALFAARGFMDQVEDYWERGPGSVAPTFSAINHNLSVYGWDLRDALTKTAHGCEAALHEPHDDLISQIVENNGERAALRVLPRGSEAEKRMTAFDAAAELGKEGIETLIVFLGANNALRTVTELRVEWSGNNFRDSDGKREYTVWQPEHFASEYAEVLAAIRKINAQHVILCTVPHVTIAPIAHGLGGKIEIGSRYFPYYARPWVRDTDFDPQRDQHITGAQAWAVDTAIDVYNDGIEQAVANARRVGKDWYLCDIAGLLERVASRRYVTDVNARPSWWTPYPLPKALTDLQPVPDSLFLSADGRGGRASGGLFSLDGVHPTTVAYGVMAQELANIMVTAGVQFDRAQVDFDRLVRRDTLVRTPPQNLDSTLGVIGWADEHLGFAKRVFGL</sequence>
<reference evidence="1 2" key="2">
    <citation type="journal article" date="2006" name="Environ. Microbiol.">
        <title>Sequence analysis of three plasmids harboured in Rhodococcus erythropolis strain PR4.</title>
        <authorList>
            <person name="Sekine M."/>
            <person name="Tanikawa S."/>
            <person name="Omata S."/>
            <person name="Saito M."/>
            <person name="Fujisawa T."/>
            <person name="Tsukatani N."/>
            <person name="Tajima T."/>
            <person name="Sekigawa T."/>
            <person name="Kosugi H."/>
            <person name="Matsuo Y."/>
            <person name="Nishiko R."/>
            <person name="Imamura K."/>
            <person name="Ito M."/>
            <person name="Narita H."/>
            <person name="Tago S."/>
            <person name="Fujita N."/>
            <person name="Harayama S."/>
        </authorList>
    </citation>
    <scope>NUCLEOTIDE SEQUENCE [LARGE SCALE GENOMIC DNA]</scope>
    <source>
        <strain evidence="2">PR4 / NBRC 100887</strain>
    </source>
</reference>
<dbReference type="InterPro" id="IPR036514">
    <property type="entry name" value="SGNH_hydro_sf"/>
</dbReference>
<dbReference type="AlphaFoldDB" id="C0ZSZ2"/>
<gene>
    <name evidence="1" type="ordered locus">RER_12570</name>
</gene>
<reference evidence="2" key="1">
    <citation type="submission" date="2005-03" db="EMBL/GenBank/DDBJ databases">
        <title>Comparison of the complete genome sequences of Rhodococcus erythropolis PR4 and Rhodococcus opacus B4.</title>
        <authorList>
            <person name="Takarada H."/>
            <person name="Sekine M."/>
            <person name="Hosoyama A."/>
            <person name="Yamada R."/>
            <person name="Fujisawa T."/>
            <person name="Omata S."/>
            <person name="Shimizu A."/>
            <person name="Tsukatani N."/>
            <person name="Tanikawa S."/>
            <person name="Fujita N."/>
            <person name="Harayama S."/>
        </authorList>
    </citation>
    <scope>NUCLEOTIDE SEQUENCE [LARGE SCALE GENOMIC DNA]</scope>
    <source>
        <strain evidence="2">PR4 / NBRC 100887</strain>
    </source>
</reference>
<dbReference type="Proteomes" id="UP000002204">
    <property type="component" value="Chromosome"/>
</dbReference>
<dbReference type="KEGG" id="rer:RER_12570"/>
<dbReference type="eggNOG" id="ENOG502Z7ME">
    <property type="taxonomic scope" value="Bacteria"/>
</dbReference>
<name>C0ZSZ2_RHOE4</name>
<dbReference type="EMBL" id="AP008957">
    <property type="protein sequence ID" value="BAH31965.1"/>
    <property type="molecule type" value="Genomic_DNA"/>
</dbReference>
<dbReference type="HOGENOM" id="CLU_570735_0_0_11"/>
<protein>
    <submittedName>
        <fullName evidence="1">Uncharacterized protein</fullName>
    </submittedName>
</protein>
<evidence type="ECO:0000313" key="2">
    <source>
        <dbReference type="Proteomes" id="UP000002204"/>
    </source>
</evidence>
<organism evidence="1 2">
    <name type="scientific">Rhodococcus erythropolis (strain PR4 / NBRC 100887)</name>
    <dbReference type="NCBI Taxonomy" id="234621"/>
    <lineage>
        <taxon>Bacteria</taxon>
        <taxon>Bacillati</taxon>
        <taxon>Actinomycetota</taxon>
        <taxon>Actinomycetes</taxon>
        <taxon>Mycobacteriales</taxon>
        <taxon>Nocardiaceae</taxon>
        <taxon>Rhodococcus</taxon>
        <taxon>Rhodococcus erythropolis group</taxon>
    </lineage>
</organism>
<dbReference type="SUPFAM" id="SSF52266">
    <property type="entry name" value="SGNH hydrolase"/>
    <property type="match status" value="1"/>
</dbReference>
<dbReference type="Gene3D" id="3.40.50.1110">
    <property type="entry name" value="SGNH hydrolase"/>
    <property type="match status" value="1"/>
</dbReference>
<accession>C0ZSZ2</accession>
<proteinExistence type="predicted"/>
<evidence type="ECO:0000313" key="1">
    <source>
        <dbReference type="EMBL" id="BAH31965.1"/>
    </source>
</evidence>